<reference evidence="3 4" key="1">
    <citation type="journal article" date="2017" name="Mol. Plant">
        <title>The Genome of Medicinal Plant Macleaya cordata Provides New Insights into Benzylisoquinoline Alkaloids Metabolism.</title>
        <authorList>
            <person name="Liu X."/>
            <person name="Liu Y."/>
            <person name="Huang P."/>
            <person name="Ma Y."/>
            <person name="Qing Z."/>
            <person name="Tang Q."/>
            <person name="Cao H."/>
            <person name="Cheng P."/>
            <person name="Zheng Y."/>
            <person name="Yuan Z."/>
            <person name="Zhou Y."/>
            <person name="Liu J."/>
            <person name="Tang Z."/>
            <person name="Zhuo Y."/>
            <person name="Zhang Y."/>
            <person name="Yu L."/>
            <person name="Huang J."/>
            <person name="Yang P."/>
            <person name="Peng Q."/>
            <person name="Zhang J."/>
            <person name="Jiang W."/>
            <person name="Zhang Z."/>
            <person name="Lin K."/>
            <person name="Ro D.K."/>
            <person name="Chen X."/>
            <person name="Xiong X."/>
            <person name="Shang Y."/>
            <person name="Huang S."/>
            <person name="Zeng J."/>
        </authorList>
    </citation>
    <scope>NUCLEOTIDE SEQUENCE [LARGE SCALE GENOMIC DNA]</scope>
    <source>
        <strain evidence="4">cv. BLH2017</strain>
        <tissue evidence="3">Root</tissue>
    </source>
</reference>
<evidence type="ECO:0000313" key="3">
    <source>
        <dbReference type="EMBL" id="OVA07844.1"/>
    </source>
</evidence>
<feature type="compositionally biased region" description="Polar residues" evidence="2">
    <location>
        <begin position="103"/>
        <end position="117"/>
    </location>
</feature>
<sequence>MLALNLEQSNKQSNQRIQTLEANLDILTKSQLQVQNQLSQLTTVMTERQRGTLPRQPEPNPRGKVVNQIGTTSTSDQFNDHVNSITTLISSKKVDNKVELPTGSDSSSQKTSPSRVI</sequence>
<comment type="caution">
    <text evidence="3">The sequence shown here is derived from an EMBL/GenBank/DDBJ whole genome shotgun (WGS) entry which is preliminary data.</text>
</comment>
<dbReference type="EMBL" id="MVGT01002425">
    <property type="protein sequence ID" value="OVA07844.1"/>
    <property type="molecule type" value="Genomic_DNA"/>
</dbReference>
<keyword evidence="4" id="KW-1185">Reference proteome</keyword>
<feature type="region of interest" description="Disordered" evidence="2">
    <location>
        <begin position="45"/>
        <end position="117"/>
    </location>
</feature>
<evidence type="ECO:0000256" key="2">
    <source>
        <dbReference type="SAM" id="MobiDB-lite"/>
    </source>
</evidence>
<evidence type="ECO:0000313" key="4">
    <source>
        <dbReference type="Proteomes" id="UP000195402"/>
    </source>
</evidence>
<proteinExistence type="predicted"/>
<dbReference type="Proteomes" id="UP000195402">
    <property type="component" value="Unassembled WGS sequence"/>
</dbReference>
<organism evidence="3 4">
    <name type="scientific">Macleaya cordata</name>
    <name type="common">Five-seeded plume-poppy</name>
    <name type="synonym">Bocconia cordata</name>
    <dbReference type="NCBI Taxonomy" id="56857"/>
    <lineage>
        <taxon>Eukaryota</taxon>
        <taxon>Viridiplantae</taxon>
        <taxon>Streptophyta</taxon>
        <taxon>Embryophyta</taxon>
        <taxon>Tracheophyta</taxon>
        <taxon>Spermatophyta</taxon>
        <taxon>Magnoliopsida</taxon>
        <taxon>Ranunculales</taxon>
        <taxon>Papaveraceae</taxon>
        <taxon>Papaveroideae</taxon>
        <taxon>Macleaya</taxon>
    </lineage>
</organism>
<accession>A0A200QBI6</accession>
<dbReference type="InParanoid" id="A0A200QBI6"/>
<gene>
    <name evidence="3" type="ORF">BVC80_791g6</name>
</gene>
<keyword evidence="1" id="KW-0175">Coiled coil</keyword>
<protein>
    <submittedName>
        <fullName evidence="3">Uncharacterized protein</fullName>
    </submittedName>
</protein>
<evidence type="ECO:0000256" key="1">
    <source>
        <dbReference type="SAM" id="Coils"/>
    </source>
</evidence>
<feature type="coiled-coil region" evidence="1">
    <location>
        <begin position="3"/>
        <end position="37"/>
    </location>
</feature>
<dbReference type="OrthoDB" id="778454at2759"/>
<feature type="compositionally biased region" description="Polar residues" evidence="2">
    <location>
        <begin position="68"/>
        <end position="90"/>
    </location>
</feature>
<name>A0A200QBI6_MACCD</name>
<dbReference type="AlphaFoldDB" id="A0A200QBI6"/>